<sequence>MLAVYISLVVFLGVAFWNESRGREEAELRRWTLERSELQDEISKQSLTRNFASQLPERIDASIIPIKVQRLAAENSVVLINLAPSKDAGRASVAGLSQQIWALQLSGNYLNVKSFLAQLLDQSPELWLTHLDLKAEGASVLAQVGLQAWSIEKPAEPAHSGVAP</sequence>
<proteinExistence type="predicted"/>
<evidence type="ECO:0000313" key="2">
    <source>
        <dbReference type="Proteomes" id="UP000197446"/>
    </source>
</evidence>
<evidence type="ECO:0000313" key="1">
    <source>
        <dbReference type="EMBL" id="OWQ96773.1"/>
    </source>
</evidence>
<gene>
    <name evidence="1" type="ORF">CDO81_27090</name>
</gene>
<name>A0A254MYT3_9BURK</name>
<accession>A0A254MYT3</accession>
<evidence type="ECO:0008006" key="3">
    <source>
        <dbReference type="Google" id="ProtNLM"/>
    </source>
</evidence>
<dbReference type="RefSeq" id="WP_088486388.1">
    <property type="nucleotide sequence ID" value="NZ_NISI01000027.1"/>
</dbReference>
<reference evidence="1 2" key="1">
    <citation type="journal article" date="2007" name="Int. J. Syst. Evol. Microbiol.">
        <title>Description of Pelomonas aquatica sp. nov. and Pelomonas puraquae sp. nov., isolated from industrial and haemodialysis water.</title>
        <authorList>
            <person name="Gomila M."/>
            <person name="Bowien B."/>
            <person name="Falsen E."/>
            <person name="Moore E.R."/>
            <person name="Lalucat J."/>
        </authorList>
    </citation>
    <scope>NUCLEOTIDE SEQUENCE [LARGE SCALE GENOMIC DNA]</scope>
    <source>
        <strain evidence="1 2">CCUG 52769</strain>
    </source>
</reference>
<keyword evidence="2" id="KW-1185">Reference proteome</keyword>
<dbReference type="Proteomes" id="UP000197446">
    <property type="component" value="Unassembled WGS sequence"/>
</dbReference>
<dbReference type="AlphaFoldDB" id="A0A254MYT3"/>
<dbReference type="EMBL" id="NISI01000027">
    <property type="protein sequence ID" value="OWQ96773.1"/>
    <property type="molecule type" value="Genomic_DNA"/>
</dbReference>
<comment type="caution">
    <text evidence="1">The sequence shown here is derived from an EMBL/GenBank/DDBJ whole genome shotgun (WGS) entry which is preliminary data.</text>
</comment>
<organism evidence="1 2">
    <name type="scientific">Roseateles puraquae</name>
    <dbReference type="NCBI Taxonomy" id="431059"/>
    <lineage>
        <taxon>Bacteria</taxon>
        <taxon>Pseudomonadati</taxon>
        <taxon>Pseudomonadota</taxon>
        <taxon>Betaproteobacteria</taxon>
        <taxon>Burkholderiales</taxon>
        <taxon>Sphaerotilaceae</taxon>
        <taxon>Roseateles</taxon>
    </lineage>
</organism>
<protein>
    <recommendedName>
        <fullName evidence="3">General secretion pathway protein GspM</fullName>
    </recommendedName>
</protein>